<keyword evidence="3 10" id="KW-0808">Transferase</keyword>
<comment type="caution">
    <text evidence="10">The sequence shown here is derived from an EMBL/GenBank/DDBJ whole genome shotgun (WGS) entry which is preliminary data.</text>
</comment>
<evidence type="ECO:0000256" key="8">
    <source>
        <dbReference type="SAM" id="Phobius"/>
    </source>
</evidence>
<protein>
    <submittedName>
        <fullName evidence="10">Glycosyltransferase</fullName>
    </submittedName>
</protein>
<evidence type="ECO:0000256" key="7">
    <source>
        <dbReference type="ARBA" id="ARBA00023136"/>
    </source>
</evidence>
<keyword evidence="2" id="KW-0328">Glycosyltransferase</keyword>
<dbReference type="InterPro" id="IPR001173">
    <property type="entry name" value="Glyco_trans_2-like"/>
</dbReference>
<keyword evidence="4 8" id="KW-0812">Transmembrane</keyword>
<dbReference type="GO" id="GO:0005886">
    <property type="term" value="C:plasma membrane"/>
    <property type="evidence" value="ECO:0007669"/>
    <property type="project" value="TreeGrafter"/>
</dbReference>
<dbReference type="GO" id="GO:0009103">
    <property type="term" value="P:lipopolysaccharide biosynthetic process"/>
    <property type="evidence" value="ECO:0007669"/>
    <property type="project" value="UniProtKB-KW"/>
</dbReference>
<evidence type="ECO:0000313" key="10">
    <source>
        <dbReference type="EMBL" id="PIS40964.1"/>
    </source>
</evidence>
<evidence type="ECO:0000256" key="2">
    <source>
        <dbReference type="ARBA" id="ARBA00022676"/>
    </source>
</evidence>
<dbReference type="InterPro" id="IPR050256">
    <property type="entry name" value="Glycosyltransferase_2"/>
</dbReference>
<keyword evidence="7 8" id="KW-0472">Membrane</keyword>
<evidence type="ECO:0000256" key="4">
    <source>
        <dbReference type="ARBA" id="ARBA00022692"/>
    </source>
</evidence>
<dbReference type="PANTHER" id="PTHR48090:SF3">
    <property type="entry name" value="UNDECAPRENYL-PHOSPHATE 4-DEOXY-4-FORMAMIDO-L-ARABINOSE TRANSFERASE"/>
    <property type="match status" value="1"/>
</dbReference>
<dbReference type="GO" id="GO:0016757">
    <property type="term" value="F:glycosyltransferase activity"/>
    <property type="evidence" value="ECO:0007669"/>
    <property type="project" value="UniProtKB-KW"/>
</dbReference>
<evidence type="ECO:0000313" key="11">
    <source>
        <dbReference type="Proteomes" id="UP000236845"/>
    </source>
</evidence>
<keyword evidence="1" id="KW-1003">Cell membrane</keyword>
<feature type="domain" description="Glycosyltransferase 2-like" evidence="9">
    <location>
        <begin position="7"/>
        <end position="164"/>
    </location>
</feature>
<dbReference type="InterPro" id="IPR029044">
    <property type="entry name" value="Nucleotide-diphossugar_trans"/>
</dbReference>
<evidence type="ECO:0000256" key="5">
    <source>
        <dbReference type="ARBA" id="ARBA00022985"/>
    </source>
</evidence>
<dbReference type="Gene3D" id="3.90.550.10">
    <property type="entry name" value="Spore Coat Polysaccharide Biosynthesis Protein SpsA, Chain A"/>
    <property type="match status" value="1"/>
</dbReference>
<evidence type="ECO:0000259" key="9">
    <source>
        <dbReference type="Pfam" id="PF00535"/>
    </source>
</evidence>
<dbReference type="Pfam" id="PF00535">
    <property type="entry name" value="Glycos_transf_2"/>
    <property type="match status" value="1"/>
</dbReference>
<feature type="transmembrane region" description="Helical" evidence="8">
    <location>
        <begin position="269"/>
        <end position="291"/>
    </location>
</feature>
<sequence length="316" mass="35740">MKINSISFVAPAFNERPSLLELIAELHQTGAKLDIPYEIIIVDDGSNDGSFEFLKNQAGVDKKLHVINHRKKLGKATALYSAFQKARGEIIITVDADLQNDPAEIPKMLAKLDEGYDVVSGWKFDRPDNLEKRLPSKFFNFVTRKLSGLQLHDFNSAIKVYTQESARSLKLYGELHRYIPVLLSSQGFKITEVPTHTRQRKYGETKYKGKRYLRGLLDLLTVLFLTRYDRRPLHLFGGLGLFLGLVGTIVLIYLAILHFGFNQSIGTRPLLMFGIFVALVGLQLTFTGLLAELLVRSENHNNLPIRAEWNGDEPLV</sequence>
<dbReference type="CDD" id="cd04187">
    <property type="entry name" value="DPM1_like_bac"/>
    <property type="match status" value="1"/>
</dbReference>
<proteinExistence type="predicted"/>
<keyword evidence="5" id="KW-0448">Lipopolysaccharide biosynthesis</keyword>
<name>A0A2H0YR37_9BACT</name>
<dbReference type="PANTHER" id="PTHR48090">
    <property type="entry name" value="UNDECAPRENYL-PHOSPHATE 4-DEOXY-4-FORMAMIDO-L-ARABINOSE TRANSFERASE-RELATED"/>
    <property type="match status" value="1"/>
</dbReference>
<dbReference type="SUPFAM" id="SSF53448">
    <property type="entry name" value="Nucleotide-diphospho-sugar transferases"/>
    <property type="match status" value="1"/>
</dbReference>
<evidence type="ECO:0000256" key="3">
    <source>
        <dbReference type="ARBA" id="ARBA00022679"/>
    </source>
</evidence>
<dbReference type="AlphaFoldDB" id="A0A2H0YR37"/>
<accession>A0A2H0YR37</accession>
<organism evidence="10 11">
    <name type="scientific">Candidatus Kerfeldbacteria bacterium CG08_land_8_20_14_0_20_43_14</name>
    <dbReference type="NCBI Taxonomy" id="2014246"/>
    <lineage>
        <taxon>Bacteria</taxon>
        <taxon>Candidatus Kerfeldiibacteriota</taxon>
    </lineage>
</organism>
<keyword evidence="6 8" id="KW-1133">Transmembrane helix</keyword>
<evidence type="ECO:0000256" key="1">
    <source>
        <dbReference type="ARBA" id="ARBA00022475"/>
    </source>
</evidence>
<reference evidence="11" key="1">
    <citation type="submission" date="2017-09" db="EMBL/GenBank/DDBJ databases">
        <title>Depth-based differentiation of microbial function through sediment-hosted aquifers and enrichment of novel symbionts in the deep terrestrial subsurface.</title>
        <authorList>
            <person name="Probst A.J."/>
            <person name="Ladd B."/>
            <person name="Jarett J.K."/>
            <person name="Geller-Mcgrath D.E."/>
            <person name="Sieber C.M.K."/>
            <person name="Emerson J.B."/>
            <person name="Anantharaman K."/>
            <person name="Thomas B.C."/>
            <person name="Malmstrom R."/>
            <person name="Stieglmeier M."/>
            <person name="Klingl A."/>
            <person name="Woyke T."/>
            <person name="Ryan C.M."/>
            <person name="Banfield J.F."/>
        </authorList>
    </citation>
    <scope>NUCLEOTIDE SEQUENCE [LARGE SCALE GENOMIC DNA]</scope>
</reference>
<evidence type="ECO:0000256" key="6">
    <source>
        <dbReference type="ARBA" id="ARBA00022989"/>
    </source>
</evidence>
<dbReference type="EMBL" id="PEXW01000013">
    <property type="protein sequence ID" value="PIS40964.1"/>
    <property type="molecule type" value="Genomic_DNA"/>
</dbReference>
<gene>
    <name evidence="10" type="ORF">COT26_00605</name>
</gene>
<dbReference type="Proteomes" id="UP000236845">
    <property type="component" value="Unassembled WGS sequence"/>
</dbReference>
<feature type="transmembrane region" description="Helical" evidence="8">
    <location>
        <begin position="234"/>
        <end position="257"/>
    </location>
</feature>